<evidence type="ECO:0000256" key="10">
    <source>
        <dbReference type="SAM" id="MobiDB-lite"/>
    </source>
</evidence>
<evidence type="ECO:0000256" key="2">
    <source>
        <dbReference type="ARBA" id="ARBA00004687"/>
    </source>
</evidence>
<dbReference type="AlphaFoldDB" id="A0A291QCR1"/>
<keyword evidence="13" id="KW-1185">Reference proteome</keyword>
<dbReference type="GO" id="GO:0004376">
    <property type="term" value="F:GPI mannosyltransferase activity"/>
    <property type="evidence" value="ECO:0007669"/>
    <property type="project" value="InterPro"/>
</dbReference>
<evidence type="ECO:0000256" key="7">
    <source>
        <dbReference type="ARBA" id="ARBA00022824"/>
    </source>
</evidence>
<comment type="pathway">
    <text evidence="2">Glycolipid biosynthesis; glycosylphosphatidylinositol-anchor biosynthesis.</text>
</comment>
<feature type="transmembrane region" description="Helical" evidence="11">
    <location>
        <begin position="32"/>
        <end position="55"/>
    </location>
</feature>
<evidence type="ECO:0000256" key="4">
    <source>
        <dbReference type="ARBA" id="ARBA00022676"/>
    </source>
</evidence>
<protein>
    <recommendedName>
        <fullName evidence="14">Integral membrane protein</fullName>
    </recommendedName>
</protein>
<keyword evidence="6 11" id="KW-0812">Transmembrane</keyword>
<feature type="transmembrane region" description="Helical" evidence="11">
    <location>
        <begin position="340"/>
        <end position="358"/>
    </location>
</feature>
<dbReference type="InterPro" id="IPR007315">
    <property type="entry name" value="PIG-V/Gpi18"/>
</dbReference>
<evidence type="ECO:0000256" key="8">
    <source>
        <dbReference type="ARBA" id="ARBA00022989"/>
    </source>
</evidence>
<dbReference type="RefSeq" id="WP_418952803.1">
    <property type="nucleotide sequence ID" value="NZ_CP022685.1"/>
</dbReference>
<feature type="transmembrane region" description="Helical" evidence="11">
    <location>
        <begin position="151"/>
        <end position="170"/>
    </location>
</feature>
<name>A0A291QCR1_9ACTN</name>
<feature type="transmembrane region" description="Helical" evidence="11">
    <location>
        <begin position="387"/>
        <end position="407"/>
    </location>
</feature>
<dbReference type="UniPathway" id="UPA00196"/>
<dbReference type="GO" id="GO:0006506">
    <property type="term" value="P:GPI anchor biosynthetic process"/>
    <property type="evidence" value="ECO:0007669"/>
    <property type="project" value="UniProtKB-UniPathway"/>
</dbReference>
<evidence type="ECO:0000256" key="9">
    <source>
        <dbReference type="ARBA" id="ARBA00023136"/>
    </source>
</evidence>
<evidence type="ECO:0000313" key="12">
    <source>
        <dbReference type="EMBL" id="ATL29264.1"/>
    </source>
</evidence>
<dbReference type="PANTHER" id="PTHR12468:SF2">
    <property type="entry name" value="GPI MANNOSYLTRANSFERASE 2"/>
    <property type="match status" value="1"/>
</dbReference>
<dbReference type="PANTHER" id="PTHR12468">
    <property type="entry name" value="GPI MANNOSYLTRANSFERASE 2"/>
    <property type="match status" value="1"/>
</dbReference>
<evidence type="ECO:0000256" key="1">
    <source>
        <dbReference type="ARBA" id="ARBA00004477"/>
    </source>
</evidence>
<dbReference type="GO" id="GO:0016020">
    <property type="term" value="C:membrane"/>
    <property type="evidence" value="ECO:0007669"/>
    <property type="project" value="GOC"/>
</dbReference>
<evidence type="ECO:0000256" key="3">
    <source>
        <dbReference type="ARBA" id="ARBA00022502"/>
    </source>
</evidence>
<proteinExistence type="predicted"/>
<reference evidence="12 13" key="1">
    <citation type="submission" date="2017-08" db="EMBL/GenBank/DDBJ databases">
        <title>Complete Genome Sequence of Streptomyces formicae KY5, the formicamycin producer.</title>
        <authorList>
            <person name="Holmes N.A."/>
            <person name="Devine R."/>
            <person name="Qin Z."/>
            <person name="Seipke R.F."/>
            <person name="Wilkinson B."/>
            <person name="Hutchings M.I."/>
        </authorList>
    </citation>
    <scope>NUCLEOTIDE SEQUENCE [LARGE SCALE GENOMIC DNA]</scope>
    <source>
        <strain evidence="12 13">KY5</strain>
    </source>
</reference>
<keyword evidence="8 11" id="KW-1133">Transmembrane helix</keyword>
<feature type="transmembrane region" description="Helical" evidence="11">
    <location>
        <begin position="115"/>
        <end position="139"/>
    </location>
</feature>
<organism evidence="12 13">
    <name type="scientific">Streptomyces formicae</name>
    <dbReference type="NCBI Taxonomy" id="1616117"/>
    <lineage>
        <taxon>Bacteria</taxon>
        <taxon>Bacillati</taxon>
        <taxon>Actinomycetota</taxon>
        <taxon>Actinomycetes</taxon>
        <taxon>Kitasatosporales</taxon>
        <taxon>Streptomycetaceae</taxon>
        <taxon>Streptomyces</taxon>
    </lineage>
</organism>
<evidence type="ECO:0000313" key="13">
    <source>
        <dbReference type="Proteomes" id="UP000221011"/>
    </source>
</evidence>
<feature type="transmembrane region" description="Helical" evidence="11">
    <location>
        <begin position="364"/>
        <end position="380"/>
    </location>
</feature>
<accession>A0A291QCR1</accession>
<sequence>MSQSTALLPAPATERGDGGCARPSRATVAGPVLAVGAFAAARLTGMVCVALVSHLTHQDAFRLLGRSWDSRWYTGIAAHGYGRTLFFEPGVVQSDLAFFPLYPGLVRAVATVLPLGYGAAALLLSWLAAGAAAWGVYAIGERLHGRRTGTFLVLLWALMPHSVVLSLAYTEPVLTALAAWSLYAVLSGRWLWAGTLAALAGLARPNGFAVAAAVCVTAAYEIVVRIKGRAPALEAPRKVPHSLWKLGGLRRVCAGAALAPLGWAAYVLYVGIRKGDPLHGYFAVQRGWGSTFDFGAGSLAFVKHLLRDGDKLVFSMTLVIVAGALLLFALLVADRAPLPLVVYTGVLVLITVGGSGFFESKPRFLLPAFPLLLPLALAMTRARPNSAHLVVCALAGLSLAYGTYLVTTAHMPL</sequence>
<evidence type="ECO:0000256" key="11">
    <source>
        <dbReference type="SAM" id="Phobius"/>
    </source>
</evidence>
<feature type="transmembrane region" description="Helical" evidence="11">
    <location>
        <begin position="252"/>
        <end position="272"/>
    </location>
</feature>
<evidence type="ECO:0008006" key="14">
    <source>
        <dbReference type="Google" id="ProtNLM"/>
    </source>
</evidence>
<gene>
    <name evidence="12" type="ORF">KY5_4246c</name>
</gene>
<feature type="transmembrane region" description="Helical" evidence="11">
    <location>
        <begin position="312"/>
        <end position="333"/>
    </location>
</feature>
<feature type="region of interest" description="Disordered" evidence="10">
    <location>
        <begin position="1"/>
        <end position="22"/>
    </location>
</feature>
<keyword evidence="4" id="KW-0328">Glycosyltransferase</keyword>
<feature type="transmembrane region" description="Helical" evidence="11">
    <location>
        <begin position="190"/>
        <end position="220"/>
    </location>
</feature>
<keyword evidence="7" id="KW-0256">Endoplasmic reticulum</keyword>
<evidence type="ECO:0000256" key="6">
    <source>
        <dbReference type="ARBA" id="ARBA00022692"/>
    </source>
</evidence>
<dbReference type="KEGG" id="sfk:KY5_4246c"/>
<evidence type="ECO:0000256" key="5">
    <source>
        <dbReference type="ARBA" id="ARBA00022679"/>
    </source>
</evidence>
<keyword evidence="9 11" id="KW-0472">Membrane</keyword>
<comment type="subcellular location">
    <subcellularLocation>
        <location evidence="1">Endoplasmic reticulum membrane</location>
        <topology evidence="1">Multi-pass membrane protein</topology>
    </subcellularLocation>
</comment>
<dbReference type="GO" id="GO:0000009">
    <property type="term" value="F:alpha-1,6-mannosyltransferase activity"/>
    <property type="evidence" value="ECO:0007669"/>
    <property type="project" value="InterPro"/>
</dbReference>
<dbReference type="EMBL" id="CP022685">
    <property type="protein sequence ID" value="ATL29264.1"/>
    <property type="molecule type" value="Genomic_DNA"/>
</dbReference>
<dbReference type="Proteomes" id="UP000221011">
    <property type="component" value="Chromosome"/>
</dbReference>
<keyword evidence="3" id="KW-0337">GPI-anchor biosynthesis</keyword>
<keyword evidence="5" id="KW-0808">Transferase</keyword>